<dbReference type="AlphaFoldDB" id="A0A0D5MC71"/>
<keyword evidence="2" id="KW-0614">Plasmid</keyword>
<geneLocation type="plasmid" evidence="2">
    <name>pEfm12493</name>
</geneLocation>
<proteinExistence type="predicted"/>
<feature type="domain" description="AbiEi antitoxin N-terminal" evidence="1">
    <location>
        <begin position="32"/>
        <end position="69"/>
    </location>
</feature>
<dbReference type="Pfam" id="PF13338">
    <property type="entry name" value="AbiEi_4"/>
    <property type="match status" value="1"/>
</dbReference>
<accession>A0A0D5MC71</accession>
<name>A0A0D5MC71_ENTFC</name>
<dbReference type="EMBL" id="KP342511">
    <property type="protein sequence ID" value="AJY53542.1"/>
    <property type="molecule type" value="Genomic_DNA"/>
</dbReference>
<reference evidence="2" key="1">
    <citation type="journal article" date="2015" name="J. Antimicrob. Chemother.">
        <title>Vancomycin-resistant Enterococcus faecium harbouring vanN in Canada: a case and complete sequence of pEfm12493 harbouring the vanN operon.</title>
        <authorList>
            <person name="Boyd D.A."/>
            <person name="Levesque S."/>
            <person name="Picard A.C."/>
            <person name="Golding G.R."/>
        </authorList>
    </citation>
    <scope>NUCLEOTIDE SEQUENCE</scope>
    <source>
        <strain evidence="2">N12-493</strain>
        <plasmid evidence="2">pEfm12493</plasmid>
    </source>
</reference>
<sequence length="215" mass="25386">MLYYIYKFICIQKGGEKMTKAMVYKLLKEFNGTLALKDAKKAGISPVTIKRMVDRGELDREYPGFFTLPGQFPDELFMAQKKYERGIISHITALDLYDLTDMIPRQIDLTVPYGYHVSDKGLKEFAVDLHYTKTEWYELGKVEIKSRYGNPVTAYDPERTLCDIWNPWYNVEDEIKVKAIKNYMESDRRNLRKLNEYRRILPTDKTMRSYIMALN</sequence>
<evidence type="ECO:0000313" key="2">
    <source>
        <dbReference type="EMBL" id="AJY53542.1"/>
    </source>
</evidence>
<protein>
    <submittedName>
        <fullName evidence="2">Transcriptional regulator</fullName>
    </submittedName>
</protein>
<dbReference type="InterPro" id="IPR025159">
    <property type="entry name" value="AbiEi_N"/>
</dbReference>
<evidence type="ECO:0000259" key="1">
    <source>
        <dbReference type="Pfam" id="PF13338"/>
    </source>
</evidence>
<organism evidence="2">
    <name type="scientific">Enterococcus faecium</name>
    <name type="common">Streptococcus faecium</name>
    <dbReference type="NCBI Taxonomy" id="1352"/>
    <lineage>
        <taxon>Bacteria</taxon>
        <taxon>Bacillati</taxon>
        <taxon>Bacillota</taxon>
        <taxon>Bacilli</taxon>
        <taxon>Lactobacillales</taxon>
        <taxon>Enterococcaceae</taxon>
        <taxon>Enterococcus</taxon>
    </lineage>
</organism>
<gene>
    <name evidence="2" type="ORF">pEfm12493_058</name>
</gene>